<dbReference type="RefSeq" id="XP_072815033.1">
    <property type="nucleotide sequence ID" value="XM_072958932.1"/>
</dbReference>
<protein>
    <submittedName>
        <fullName evidence="3">Uncharacterized protein</fullName>
    </submittedName>
</protein>
<name>A0ABM5D2A0_VICPA</name>
<dbReference type="Proteomes" id="UP001652581">
    <property type="component" value="Chromosome 3"/>
</dbReference>
<evidence type="ECO:0000313" key="2">
    <source>
        <dbReference type="Proteomes" id="UP001652581"/>
    </source>
</evidence>
<gene>
    <name evidence="3" type="primary">LOC107034349</name>
</gene>
<proteinExistence type="predicted"/>
<feature type="compositionally biased region" description="Polar residues" evidence="1">
    <location>
        <begin position="161"/>
        <end position="174"/>
    </location>
</feature>
<feature type="region of interest" description="Disordered" evidence="1">
    <location>
        <begin position="1"/>
        <end position="109"/>
    </location>
</feature>
<evidence type="ECO:0000256" key="1">
    <source>
        <dbReference type="SAM" id="MobiDB-lite"/>
    </source>
</evidence>
<accession>A0ABM5D2A0</accession>
<evidence type="ECO:0000313" key="3">
    <source>
        <dbReference type="RefSeq" id="XP_072815033.1"/>
    </source>
</evidence>
<reference evidence="3" key="1">
    <citation type="submission" date="2025-08" db="UniProtKB">
        <authorList>
            <consortium name="RefSeq"/>
        </authorList>
    </citation>
    <scope>IDENTIFICATION</scope>
</reference>
<keyword evidence="2" id="KW-1185">Reference proteome</keyword>
<dbReference type="GeneID" id="107034349"/>
<feature type="region of interest" description="Disordered" evidence="1">
    <location>
        <begin position="149"/>
        <end position="187"/>
    </location>
</feature>
<organism evidence="2 3">
    <name type="scientific">Vicugna pacos</name>
    <name type="common">Alpaca</name>
    <name type="synonym">Lama pacos</name>
    <dbReference type="NCBI Taxonomy" id="30538"/>
    <lineage>
        <taxon>Eukaryota</taxon>
        <taxon>Metazoa</taxon>
        <taxon>Chordata</taxon>
        <taxon>Craniata</taxon>
        <taxon>Vertebrata</taxon>
        <taxon>Euteleostomi</taxon>
        <taxon>Mammalia</taxon>
        <taxon>Eutheria</taxon>
        <taxon>Laurasiatheria</taxon>
        <taxon>Artiodactyla</taxon>
        <taxon>Tylopoda</taxon>
        <taxon>Camelidae</taxon>
        <taxon>Vicugna</taxon>
    </lineage>
</organism>
<sequence>MAAQVKAFPKRGPRQGWGPRDEPSTSPSPAAHLRQSAAASGGLKSRGRERGRGGREGGGERERQRERERAGGRQASPPRGAAGRRGIWHNGWERKLDASGPPFARASIETPKGDCVLRPPCDSGSCLLAGTSIPVQLDCGAILPVAERRANETTKQHKMNRQSNQPKTRGSSTPARRHLLLPSLEAL</sequence>
<feature type="compositionally biased region" description="Basic and acidic residues" evidence="1">
    <location>
        <begin position="46"/>
        <end position="71"/>
    </location>
</feature>